<dbReference type="AlphaFoldDB" id="A0A0F8YDF8"/>
<gene>
    <name evidence="1" type="ORF">LCGC14_2833820</name>
</gene>
<name>A0A0F8YDF8_9ZZZZ</name>
<evidence type="ECO:0000313" key="1">
    <source>
        <dbReference type="EMBL" id="KKK79408.1"/>
    </source>
</evidence>
<accession>A0A0F8YDF8</accession>
<comment type="caution">
    <text evidence="1">The sequence shown here is derived from an EMBL/GenBank/DDBJ whole genome shotgun (WGS) entry which is preliminary data.</text>
</comment>
<proteinExistence type="predicted"/>
<protein>
    <submittedName>
        <fullName evidence="1">Uncharacterized protein</fullName>
    </submittedName>
</protein>
<dbReference type="EMBL" id="LAZR01054043">
    <property type="protein sequence ID" value="KKK79408.1"/>
    <property type="molecule type" value="Genomic_DNA"/>
</dbReference>
<feature type="non-terminal residue" evidence="1">
    <location>
        <position position="1"/>
    </location>
</feature>
<organism evidence="1">
    <name type="scientific">marine sediment metagenome</name>
    <dbReference type="NCBI Taxonomy" id="412755"/>
    <lineage>
        <taxon>unclassified sequences</taxon>
        <taxon>metagenomes</taxon>
        <taxon>ecological metagenomes</taxon>
    </lineage>
</organism>
<reference evidence="1" key="1">
    <citation type="journal article" date="2015" name="Nature">
        <title>Complex archaea that bridge the gap between prokaryotes and eukaryotes.</title>
        <authorList>
            <person name="Spang A."/>
            <person name="Saw J.H."/>
            <person name="Jorgensen S.L."/>
            <person name="Zaremba-Niedzwiedzka K."/>
            <person name="Martijn J."/>
            <person name="Lind A.E."/>
            <person name="van Eijk R."/>
            <person name="Schleper C."/>
            <person name="Guy L."/>
            <person name="Ettema T.J."/>
        </authorList>
    </citation>
    <scope>NUCLEOTIDE SEQUENCE</scope>
</reference>
<sequence>TEGSAASDDLSNISPAGHAPGDTIVLRGQNLARVITLNETGNISLVGGATFVTGGYDNSITLQLWDKGGAAQNELFWFEVTRSTAAVSSVAAFRTNSFPFISTEGETAVPATTGGTTILTANTDKRLQNITGVSALTSDYVIDTVTTDAVAGDYFWIKYNAQITVGAFDVTIGGVAPITLTADQALIGGWIFFAYYNGTAWKTSAFPDMGSVLFKLATEFINDNAITAAKVDAALRTETINIIASFESNEQGDVKYEIPFSCNVTKISSAVIKDIAGGGNNGVTIVKDNAAAVMATINHTAGAAIGTIFSDAPTVNNAFVAGDILTFNNTKSTAGGKTLVSITLIRT</sequence>